<sequence>METIDIHSSGQVQVVTSGTAPSQSFIGRWLQARRAATALRGEQLYATTLSDSATEDFSDLDHLGFLQISGHDKVGRPIVVVVARNYQAKVLSPERVYRYLITRLDQIANEPYSIIWFHTSSSYWQNSPGLSWMWRTYERLPAKYRANLHRVYVVHCDLPMWVGLAALGPLLSEALWRKVEWVSRVEFLWDNVHKKQLLIPDFVAEHDAILEDQPLMDYGVVAAKEVNSVPGLPGPV</sequence>
<dbReference type="InterPro" id="IPR001251">
    <property type="entry name" value="CRAL-TRIO_dom"/>
</dbReference>
<evidence type="ECO:0000313" key="1">
    <source>
        <dbReference type="EMBL" id="GIL74665.1"/>
    </source>
</evidence>
<name>A0A8J4D789_9CHLO</name>
<dbReference type="Gene3D" id="3.40.525.10">
    <property type="entry name" value="CRAL-TRIO lipid binding domain"/>
    <property type="match status" value="1"/>
</dbReference>
<dbReference type="OrthoDB" id="365077at2759"/>
<organism evidence="1 2">
    <name type="scientific">Volvox reticuliferus</name>
    <dbReference type="NCBI Taxonomy" id="1737510"/>
    <lineage>
        <taxon>Eukaryota</taxon>
        <taxon>Viridiplantae</taxon>
        <taxon>Chlorophyta</taxon>
        <taxon>core chlorophytes</taxon>
        <taxon>Chlorophyceae</taxon>
        <taxon>CS clade</taxon>
        <taxon>Chlamydomonadales</taxon>
        <taxon>Volvocaceae</taxon>
        <taxon>Volvox</taxon>
    </lineage>
</organism>
<dbReference type="Proteomes" id="UP000747110">
    <property type="component" value="Unassembled WGS sequence"/>
</dbReference>
<protein>
    <submittedName>
        <fullName evidence="1">Uncharacterized protein</fullName>
    </submittedName>
</protein>
<dbReference type="InterPro" id="IPR036865">
    <property type="entry name" value="CRAL-TRIO_dom_sf"/>
</dbReference>
<reference evidence="1" key="1">
    <citation type="journal article" date="2021" name="Proc. Natl. Acad. Sci. U.S.A.">
        <title>Three genomes in the algal genus Volvox reveal the fate of a haploid sex-determining region after a transition to homothallism.</title>
        <authorList>
            <person name="Yamamoto K."/>
            <person name="Hamaji T."/>
            <person name="Kawai-Toyooka H."/>
            <person name="Matsuzaki R."/>
            <person name="Takahashi F."/>
            <person name="Nishimura Y."/>
            <person name="Kawachi M."/>
            <person name="Noguchi H."/>
            <person name="Minakuchi Y."/>
            <person name="Umen J.G."/>
            <person name="Toyoda A."/>
            <person name="Nozaki H."/>
        </authorList>
    </citation>
    <scope>NUCLEOTIDE SEQUENCE</scope>
    <source>
        <strain evidence="1">NIES-3786</strain>
    </source>
</reference>
<dbReference type="Pfam" id="PF13716">
    <property type="entry name" value="CRAL_TRIO_2"/>
    <property type="match status" value="1"/>
</dbReference>
<gene>
    <name evidence="1" type="ORF">Vretifemale_4592</name>
</gene>
<dbReference type="PANTHER" id="PTHR48411:SF1">
    <property type="entry name" value="OS01G0948300 PROTEIN"/>
    <property type="match status" value="1"/>
</dbReference>
<dbReference type="SUPFAM" id="SSF52087">
    <property type="entry name" value="CRAL/TRIO domain"/>
    <property type="match status" value="1"/>
</dbReference>
<dbReference type="SMART" id="SM00516">
    <property type="entry name" value="SEC14"/>
    <property type="match status" value="1"/>
</dbReference>
<dbReference type="PANTHER" id="PTHR48411">
    <property type="entry name" value="OS01G0948300 PROTEIN"/>
    <property type="match status" value="1"/>
</dbReference>
<dbReference type="CDD" id="cd00170">
    <property type="entry name" value="SEC14"/>
    <property type="match status" value="1"/>
</dbReference>
<accession>A0A8J4D789</accession>
<keyword evidence="2" id="KW-1185">Reference proteome</keyword>
<dbReference type="EMBL" id="BNCP01000006">
    <property type="protein sequence ID" value="GIL74665.1"/>
    <property type="molecule type" value="Genomic_DNA"/>
</dbReference>
<evidence type="ECO:0000313" key="2">
    <source>
        <dbReference type="Proteomes" id="UP000747110"/>
    </source>
</evidence>
<dbReference type="AlphaFoldDB" id="A0A8J4D789"/>
<comment type="caution">
    <text evidence="1">The sequence shown here is derived from an EMBL/GenBank/DDBJ whole genome shotgun (WGS) entry which is preliminary data.</text>
</comment>
<proteinExistence type="predicted"/>
<dbReference type="PROSITE" id="PS50191">
    <property type="entry name" value="CRAL_TRIO"/>
    <property type="match status" value="1"/>
</dbReference>